<dbReference type="Proteomes" id="UP000030624">
    <property type="component" value="Chromosome"/>
</dbReference>
<evidence type="ECO:0008006" key="3">
    <source>
        <dbReference type="Google" id="ProtNLM"/>
    </source>
</evidence>
<reference evidence="1 2" key="1">
    <citation type="journal article" date="2015" name="Appl. Environ. Microbiol.">
        <title>The Geoglobus acetivorans genome: Fe(III) reduction, acetate utilization, autotrophic growth, and degradation of aromatic compounds in a hyperthermophilic archaeon.</title>
        <authorList>
            <person name="Mardanov A.V."/>
            <person name="Slododkina G.B."/>
            <person name="Slobodkin A.I."/>
            <person name="Beletsky A.V."/>
            <person name="Gavrilov S.N."/>
            <person name="Kublanov I.V."/>
            <person name="Bonch-Osmolovskaya E.A."/>
            <person name="Skryabin K.G."/>
            <person name="Ravin N.V."/>
        </authorList>
    </citation>
    <scope>NUCLEOTIDE SEQUENCE [LARGE SCALE GENOMIC DNA]</scope>
    <source>
        <strain evidence="1 2">SBH6</strain>
    </source>
</reference>
<name>A0A0A7GGC7_GEOAI</name>
<dbReference type="STRING" id="565033.GACE_2108"/>
<dbReference type="EMBL" id="CP009552">
    <property type="protein sequence ID" value="AIY91130.1"/>
    <property type="molecule type" value="Genomic_DNA"/>
</dbReference>
<evidence type="ECO:0000313" key="1">
    <source>
        <dbReference type="EMBL" id="AIY91130.1"/>
    </source>
</evidence>
<gene>
    <name evidence="1" type="ORF">GACE_2108</name>
</gene>
<dbReference type="KEGG" id="gac:GACE_2108"/>
<dbReference type="HOGENOM" id="CLU_2911343_0_0_2"/>
<organism evidence="1 2">
    <name type="scientific">Geoglobus acetivorans</name>
    <dbReference type="NCBI Taxonomy" id="565033"/>
    <lineage>
        <taxon>Archaea</taxon>
        <taxon>Methanobacteriati</taxon>
        <taxon>Methanobacteriota</taxon>
        <taxon>Archaeoglobi</taxon>
        <taxon>Archaeoglobales</taxon>
        <taxon>Archaeoglobaceae</taxon>
        <taxon>Geoglobus</taxon>
    </lineage>
</organism>
<protein>
    <recommendedName>
        <fullName evidence="3">SpoVT-AbrB domain-containing protein</fullName>
    </recommendedName>
</protein>
<sequence>MEAVIKRFASGTPYITFPKKIFDEFFSKDEETPVEVSFENGKIVIERIREQSKELPAEVTA</sequence>
<proteinExistence type="predicted"/>
<dbReference type="AlphaFoldDB" id="A0A0A7GGC7"/>
<accession>A0A0A7GGC7</accession>
<evidence type="ECO:0000313" key="2">
    <source>
        <dbReference type="Proteomes" id="UP000030624"/>
    </source>
</evidence>